<evidence type="ECO:0008006" key="4">
    <source>
        <dbReference type="Google" id="ProtNLM"/>
    </source>
</evidence>
<gene>
    <name evidence="2" type="ORF">L2737_13500</name>
</gene>
<organism evidence="2 3">
    <name type="scientific">Shewanella electrodiphila</name>
    <dbReference type="NCBI Taxonomy" id="934143"/>
    <lineage>
        <taxon>Bacteria</taxon>
        <taxon>Pseudomonadati</taxon>
        <taxon>Pseudomonadota</taxon>
        <taxon>Gammaproteobacteria</taxon>
        <taxon>Alteromonadales</taxon>
        <taxon>Shewanellaceae</taxon>
        <taxon>Shewanella</taxon>
    </lineage>
</organism>
<proteinExistence type="predicted"/>
<feature type="transmembrane region" description="Helical" evidence="1">
    <location>
        <begin position="42"/>
        <end position="62"/>
    </location>
</feature>
<dbReference type="RefSeq" id="WP_248956037.1">
    <property type="nucleotide sequence ID" value="NZ_JAKIKU010000007.1"/>
</dbReference>
<feature type="transmembrane region" description="Helical" evidence="1">
    <location>
        <begin position="147"/>
        <end position="167"/>
    </location>
</feature>
<evidence type="ECO:0000313" key="3">
    <source>
        <dbReference type="Proteomes" id="UP001202134"/>
    </source>
</evidence>
<dbReference type="Gene3D" id="1.20.1250.20">
    <property type="entry name" value="MFS general substrate transporter like domains"/>
    <property type="match status" value="1"/>
</dbReference>
<sequence length="198" mass="21633">MSVVLNKKQSLLGFIFLLSGFAALIYQIVWQRILFSVFGIDIEAVTIVVTVFMLGLGVGAKLGGYLGDRYRQQCFSFFLAGELIIGIFGFFSHDLILLLSTYGSQYLVVNIFLLLLLPTTIMGSTLPLLSVSVINDEADISNVIGSLYSYNTLGAAFSCLMLGFFFFNYWGLTAALIFAACINISISMIGCGIKVFNS</sequence>
<feature type="transmembrane region" description="Helical" evidence="1">
    <location>
        <begin position="111"/>
        <end position="135"/>
    </location>
</feature>
<dbReference type="SUPFAM" id="SSF103473">
    <property type="entry name" value="MFS general substrate transporter"/>
    <property type="match status" value="1"/>
</dbReference>
<evidence type="ECO:0000256" key="1">
    <source>
        <dbReference type="SAM" id="Phobius"/>
    </source>
</evidence>
<accession>A0ABT0KR44</accession>
<feature type="transmembrane region" description="Helical" evidence="1">
    <location>
        <begin position="173"/>
        <end position="196"/>
    </location>
</feature>
<dbReference type="InterPro" id="IPR036259">
    <property type="entry name" value="MFS_trans_sf"/>
</dbReference>
<keyword evidence="1" id="KW-0472">Membrane</keyword>
<dbReference type="EMBL" id="JAKIKU010000007">
    <property type="protein sequence ID" value="MCL1046326.1"/>
    <property type="molecule type" value="Genomic_DNA"/>
</dbReference>
<keyword evidence="1" id="KW-1133">Transmembrane helix</keyword>
<reference evidence="2 3" key="1">
    <citation type="submission" date="2022-01" db="EMBL/GenBank/DDBJ databases">
        <title>Whole genome-based taxonomy of the Shewanellaceae.</title>
        <authorList>
            <person name="Martin-Rodriguez A.J."/>
        </authorList>
    </citation>
    <scope>NUCLEOTIDE SEQUENCE [LARGE SCALE GENOMIC DNA]</scope>
    <source>
        <strain evidence="2 3">DSM 24955</strain>
    </source>
</reference>
<feature type="transmembrane region" description="Helical" evidence="1">
    <location>
        <begin position="74"/>
        <end position="91"/>
    </location>
</feature>
<evidence type="ECO:0000313" key="2">
    <source>
        <dbReference type="EMBL" id="MCL1046326.1"/>
    </source>
</evidence>
<protein>
    <recommendedName>
        <fullName evidence="4">Major facilitator superfamily (MFS) profile domain-containing protein</fullName>
    </recommendedName>
</protein>
<dbReference type="Proteomes" id="UP001202134">
    <property type="component" value="Unassembled WGS sequence"/>
</dbReference>
<feature type="transmembrane region" description="Helical" evidence="1">
    <location>
        <begin position="12"/>
        <end position="30"/>
    </location>
</feature>
<name>A0ABT0KR44_9GAMM</name>
<keyword evidence="3" id="KW-1185">Reference proteome</keyword>
<comment type="caution">
    <text evidence="2">The sequence shown here is derived from an EMBL/GenBank/DDBJ whole genome shotgun (WGS) entry which is preliminary data.</text>
</comment>
<keyword evidence="1" id="KW-0812">Transmembrane</keyword>